<dbReference type="EMBL" id="CP006577">
    <property type="protein sequence ID" value="AIG97980.1"/>
    <property type="molecule type" value="Genomic_DNA"/>
</dbReference>
<dbReference type="KEGG" id="afg:AFULGI_00012010"/>
<dbReference type="RefSeq" id="WP_010878600.1">
    <property type="nucleotide sequence ID" value="NZ_CP006577.1"/>
</dbReference>
<sequence>MKISPLCPSCLLGRVYYEAKLVTDDEDLISQCVDESLKILAENYSSRPINAHLATRIHRRVYEILGVEDPYAEVKARANEVARQVLPLAKEIVEGSDDPFKTAVIVSIVGNNFDYGVQGHKVVEEEFRDFLKRKVQEGLKINDTERIKELSSGKVVYLTDNAGEIFFDTLLMKEIKRRCEKLTAVVRGRPIISDATIEDARLARVDKIADELLTNGKGAIGIIMDELPDETRKALEEADLIVAKGMANYECLSDGSLKPIAFLLTAKCEPVARDIGVNVGDMVAKVVE</sequence>
<dbReference type="Proteomes" id="UP000028501">
    <property type="component" value="Chromosome"/>
</dbReference>
<dbReference type="Gene3D" id="1.10.8.380">
    <property type="entry name" value="Uncharacterised protein PF01937, DUF89, domain 1"/>
    <property type="match status" value="1"/>
</dbReference>
<dbReference type="PIRSF" id="PIRSF006593">
    <property type="entry name" value="UCP006593"/>
    <property type="match status" value="1"/>
</dbReference>
<dbReference type="NCBIfam" id="NF041594">
    <property type="entry name" value="dam_ctlPhtase_Archglob"/>
    <property type="match status" value="1"/>
</dbReference>
<reference evidence="2 3" key="1">
    <citation type="submission" date="2013-07" db="EMBL/GenBank/DDBJ databases">
        <title>Genome of Archaeoglobus fulgidus.</title>
        <authorList>
            <person name="Fiebig A."/>
            <person name="Birkeland N.-K."/>
        </authorList>
    </citation>
    <scope>NUCLEOTIDE SEQUENCE [LARGE SCALE GENOMIC DNA]</scope>
    <source>
        <strain evidence="2 3">DSM 8774</strain>
    </source>
</reference>
<proteinExistence type="predicted"/>
<feature type="domain" description="Damage-control phosphatase ARMT1-like metal-binding" evidence="1">
    <location>
        <begin position="5"/>
        <end position="283"/>
    </location>
</feature>
<dbReference type="SMR" id="A0A075WC41"/>
<dbReference type="Gene3D" id="1.10.285.20">
    <property type="entry name" value="Uncharacterised protein PF01937, DUF89, domain 2"/>
    <property type="match status" value="1"/>
</dbReference>
<dbReference type="AlphaFoldDB" id="A0A075WC41"/>
<dbReference type="HOGENOM" id="CLU_071520_1_0_2"/>
<dbReference type="Gene3D" id="3.40.50.10880">
    <property type="entry name" value="Uncharacterised protein PF01937, DUF89, domain 3"/>
    <property type="match status" value="1"/>
</dbReference>
<dbReference type="InterPro" id="IPR014444">
    <property type="entry name" value="PH1575-like"/>
</dbReference>
<accession>A0A075WC41</accession>
<dbReference type="InterPro" id="IPR053682">
    <property type="entry name" value="Damage-ctrl_phosphatase"/>
</dbReference>
<name>A0A075WC41_ARCFL</name>
<dbReference type="SUPFAM" id="SSF111321">
    <property type="entry name" value="AF1104-like"/>
    <property type="match status" value="1"/>
</dbReference>
<evidence type="ECO:0000313" key="2">
    <source>
        <dbReference type="EMBL" id="AIG97980.1"/>
    </source>
</evidence>
<dbReference type="GeneID" id="24794709"/>
<protein>
    <recommendedName>
        <fullName evidence="1">Damage-control phosphatase ARMT1-like metal-binding domain-containing protein</fullName>
    </recommendedName>
</protein>
<dbReference type="Pfam" id="PF01937">
    <property type="entry name" value="ARMT1-like_dom"/>
    <property type="match status" value="1"/>
</dbReference>
<dbReference type="InterPro" id="IPR036075">
    <property type="entry name" value="ARMT-1-like_metal-bd_sf"/>
</dbReference>
<evidence type="ECO:0000259" key="1">
    <source>
        <dbReference type="Pfam" id="PF01937"/>
    </source>
</evidence>
<dbReference type="InterPro" id="IPR002791">
    <property type="entry name" value="ARMT1-like_metal-bd"/>
</dbReference>
<organism evidence="2 3">
    <name type="scientific">Archaeoglobus fulgidus DSM 8774</name>
    <dbReference type="NCBI Taxonomy" id="1344584"/>
    <lineage>
        <taxon>Archaea</taxon>
        <taxon>Methanobacteriati</taxon>
        <taxon>Methanobacteriota</taxon>
        <taxon>Archaeoglobi</taxon>
        <taxon>Archaeoglobales</taxon>
        <taxon>Archaeoglobaceae</taxon>
        <taxon>Archaeoglobus</taxon>
    </lineage>
</organism>
<gene>
    <name evidence="2" type="ORF">AFULGI_00012010</name>
</gene>
<evidence type="ECO:0000313" key="3">
    <source>
        <dbReference type="Proteomes" id="UP000028501"/>
    </source>
</evidence>